<evidence type="ECO:0000256" key="1">
    <source>
        <dbReference type="SAM" id="Coils"/>
    </source>
</evidence>
<evidence type="ECO:0008006" key="5">
    <source>
        <dbReference type="Google" id="ProtNLM"/>
    </source>
</evidence>
<accession>A0A401T5Y1</accession>
<reference evidence="3 4" key="1">
    <citation type="journal article" date="2018" name="Nat. Ecol. Evol.">
        <title>Shark genomes provide insights into elasmobranch evolution and the origin of vertebrates.</title>
        <authorList>
            <person name="Hara Y"/>
            <person name="Yamaguchi K"/>
            <person name="Onimaru K"/>
            <person name="Kadota M"/>
            <person name="Koyanagi M"/>
            <person name="Keeley SD"/>
            <person name="Tatsumi K"/>
            <person name="Tanaka K"/>
            <person name="Motone F"/>
            <person name="Kageyama Y"/>
            <person name="Nozu R"/>
            <person name="Adachi N"/>
            <person name="Nishimura O"/>
            <person name="Nakagawa R"/>
            <person name="Tanegashima C"/>
            <person name="Kiyatake I"/>
            <person name="Matsumoto R"/>
            <person name="Murakumo K"/>
            <person name="Nishida K"/>
            <person name="Terakita A"/>
            <person name="Kuratani S"/>
            <person name="Sato K"/>
            <person name="Hyodo S Kuraku.S."/>
        </authorList>
    </citation>
    <scope>NUCLEOTIDE SEQUENCE [LARGE SCALE GENOMIC DNA]</scope>
</reference>
<keyword evidence="1" id="KW-0175">Coiled coil</keyword>
<proteinExistence type="predicted"/>
<dbReference type="EMBL" id="BEZZ01001105">
    <property type="protein sequence ID" value="GCC38058.1"/>
    <property type="molecule type" value="Genomic_DNA"/>
</dbReference>
<dbReference type="GO" id="GO:0005813">
    <property type="term" value="C:centrosome"/>
    <property type="evidence" value="ECO:0007669"/>
    <property type="project" value="InterPro"/>
</dbReference>
<feature type="coiled-coil region" evidence="1">
    <location>
        <begin position="574"/>
        <end position="633"/>
    </location>
</feature>
<feature type="coiled-coil region" evidence="1">
    <location>
        <begin position="127"/>
        <end position="154"/>
    </location>
</feature>
<feature type="compositionally biased region" description="Polar residues" evidence="2">
    <location>
        <begin position="52"/>
        <end position="65"/>
    </location>
</feature>
<name>A0A401T5Y1_CHIPU</name>
<gene>
    <name evidence="3" type="ORF">chiPu_0016569</name>
</gene>
<dbReference type="Pfam" id="PF15964">
    <property type="entry name" value="CCCAP"/>
    <property type="match status" value="1"/>
</dbReference>
<protein>
    <recommendedName>
        <fullName evidence="5">Serologically defined colon cancer antigen 8</fullName>
    </recommendedName>
</protein>
<evidence type="ECO:0000313" key="3">
    <source>
        <dbReference type="EMBL" id="GCC38058.1"/>
    </source>
</evidence>
<evidence type="ECO:0000256" key="2">
    <source>
        <dbReference type="SAM" id="MobiDB-lite"/>
    </source>
</evidence>
<keyword evidence="4" id="KW-1185">Reference proteome</keyword>
<dbReference type="Proteomes" id="UP000287033">
    <property type="component" value="Unassembled WGS sequence"/>
</dbReference>
<dbReference type="GO" id="GO:0030010">
    <property type="term" value="P:establishment of cell polarity"/>
    <property type="evidence" value="ECO:0007669"/>
    <property type="project" value="TreeGrafter"/>
</dbReference>
<dbReference type="GO" id="GO:0001764">
    <property type="term" value="P:neuron migration"/>
    <property type="evidence" value="ECO:0007669"/>
    <property type="project" value="TreeGrafter"/>
</dbReference>
<dbReference type="InterPro" id="IPR031887">
    <property type="entry name" value="SDCCAG8"/>
</dbReference>
<dbReference type="PANTHER" id="PTHR34343:SF1">
    <property type="entry name" value="SEROLOGICALLY DEFINED COLON CANCER ANTIGEN 8"/>
    <property type="match status" value="1"/>
</dbReference>
<dbReference type="STRING" id="137246.A0A401T5Y1"/>
<comment type="caution">
    <text evidence="3">The sequence shown here is derived from an EMBL/GenBank/DDBJ whole genome shotgun (WGS) entry which is preliminary data.</text>
</comment>
<feature type="region of interest" description="Disordered" evidence="2">
    <location>
        <begin position="92"/>
        <end position="115"/>
    </location>
</feature>
<sequence length="635" mass="73491">MKASCESNIEDDLETYLKGLRERANESIQKLKCTLEEKNQTESSEPPPEADTIQTNSISPPRTRQCHSQVAWQELKHSHAVNELRALLRHQEMEERPSSAVTTSTHPMRTRNDLDCSPSIDDLVPIINDQSEYIQHLEAEVKLFKEELLNVKEQVQIVVVENEKLHKQLRSRNAQATMTEPSVCPLSPNSQVTCSVDQKAVERLKVLEPVSLAKDQNQSSFIPTQPDSKTVTEEIKKLQLEVENLNILYQGKTETLETRVSLLRKDLSESQKECQQLEERLKVQESLLTIDSSERVAGLCVKCAQHEAVLARTHSDVEMKAVERLRKERDDLMNMVATLRSNINEMQAREDSVCRQVKQATEVAEEANLEKIQALVHCEQLKNEMLRQKERLERELASQQEKIAIAKKAVHEEMRKEREALASKVTCLSENVACLEGQLQRLVRERDSACNQLEEAQNKLINHEMEINKESGELRYQLNEVKIKKEEAEKEFKEYKTKMLREFELREQELQKLDLKLNETKCHLEHVQQDAARSKDECLKLMELLSKSEHQLHLTRMEKDSLLRSHSDDVKALVFQSQQREQELTEKIQQMEAQHDKTVNELEVLLSSQNTLINKLKAECQILNQKLEKITEKNR</sequence>
<organism evidence="3 4">
    <name type="scientific">Chiloscyllium punctatum</name>
    <name type="common">Brownbanded bambooshark</name>
    <name type="synonym">Hemiscyllium punctatum</name>
    <dbReference type="NCBI Taxonomy" id="137246"/>
    <lineage>
        <taxon>Eukaryota</taxon>
        <taxon>Metazoa</taxon>
        <taxon>Chordata</taxon>
        <taxon>Craniata</taxon>
        <taxon>Vertebrata</taxon>
        <taxon>Chondrichthyes</taxon>
        <taxon>Elasmobranchii</taxon>
        <taxon>Galeomorphii</taxon>
        <taxon>Galeoidea</taxon>
        <taxon>Orectolobiformes</taxon>
        <taxon>Hemiscylliidae</taxon>
        <taxon>Chiloscyllium</taxon>
    </lineage>
</organism>
<evidence type="ECO:0000313" key="4">
    <source>
        <dbReference type="Proteomes" id="UP000287033"/>
    </source>
</evidence>
<dbReference type="GO" id="GO:0005814">
    <property type="term" value="C:centriole"/>
    <property type="evidence" value="ECO:0007669"/>
    <property type="project" value="TreeGrafter"/>
</dbReference>
<dbReference type="AlphaFoldDB" id="A0A401T5Y1"/>
<feature type="coiled-coil region" evidence="1">
    <location>
        <begin position="322"/>
        <end position="530"/>
    </location>
</feature>
<feature type="coiled-coil region" evidence="1">
    <location>
        <begin position="228"/>
        <end position="287"/>
    </location>
</feature>
<dbReference type="PANTHER" id="PTHR34343">
    <property type="entry name" value="SEROLOGICALLY DEFINED COLON CANCER ANTIGEN 8"/>
    <property type="match status" value="1"/>
</dbReference>
<dbReference type="OrthoDB" id="10252347at2759"/>
<dbReference type="GO" id="GO:0035148">
    <property type="term" value="P:tube formation"/>
    <property type="evidence" value="ECO:0007669"/>
    <property type="project" value="TreeGrafter"/>
</dbReference>
<feature type="region of interest" description="Disordered" evidence="2">
    <location>
        <begin position="33"/>
        <end position="65"/>
    </location>
</feature>
<dbReference type="OMA" id="SQEKMYT"/>
<dbReference type="GO" id="GO:0007098">
    <property type="term" value="P:centrosome cycle"/>
    <property type="evidence" value="ECO:0007669"/>
    <property type="project" value="InterPro"/>
</dbReference>